<dbReference type="RefSeq" id="WP_349216355.1">
    <property type="nucleotide sequence ID" value="NZ_JBBMFA010000096.1"/>
</dbReference>
<sequence>MSLFSRGSKRRASDEIREEDFQRFEDAPGTGGNFENPVSAVERGKLVRLERIQKKRRARRIRVAVVCTVLLAGILVYFTGLYGASLALLGDTVDSIRIALTPGSGFPVKTSIPGYVESQPLAGGFVAVGEQDLVIYAANGNKVRTLQHGFANPCITAGNTRVCIYDRSGTQLRVENRSQTLYENQFDQSIFLCAMSPNGTLAVFLDGGLKVYDPMFNNIFEFKTEDLPTAMAFSDDNRNFAVACPKEGNGGLGSVIYLLNTGMEDYSQAVTVQVSDGIPLKVEYLDRQSVLVVYDRFAAIYNVSDGTEKARYDFGANQLQSAAVSGKNTVLLFGDGEHTELTRFVVLDTNLAAVGQAAVPVRANSVAASRSGVYVLTNTLVYCYGLDGSDNGSVDPGAKPLAVIDADRLLLLTQEQILDLDAPQTDASASAVSSEAVSQPASAS</sequence>
<evidence type="ECO:0000313" key="3">
    <source>
        <dbReference type="EMBL" id="MEQ2520809.1"/>
    </source>
</evidence>
<keyword evidence="4" id="KW-1185">Reference proteome</keyword>
<dbReference type="Proteomes" id="UP001477672">
    <property type="component" value="Unassembled WGS sequence"/>
</dbReference>
<proteinExistence type="predicted"/>
<gene>
    <name evidence="3" type="ORF">WMO24_10270</name>
</gene>
<name>A0ABV1GG40_9FIRM</name>
<dbReference type="Pfam" id="PF18975">
    <property type="entry name" value="DUF5711"/>
    <property type="match status" value="1"/>
</dbReference>
<organism evidence="3 4">
    <name type="scientific">Ruthenibacterium intestinale</name>
    <dbReference type="NCBI Taxonomy" id="3133163"/>
    <lineage>
        <taxon>Bacteria</taxon>
        <taxon>Bacillati</taxon>
        <taxon>Bacillota</taxon>
        <taxon>Clostridia</taxon>
        <taxon>Eubacteriales</taxon>
        <taxon>Oscillospiraceae</taxon>
        <taxon>Ruthenibacterium</taxon>
    </lineage>
</organism>
<dbReference type="EMBL" id="JBBMFA010000096">
    <property type="protein sequence ID" value="MEQ2520809.1"/>
    <property type="molecule type" value="Genomic_DNA"/>
</dbReference>
<reference evidence="3 4" key="1">
    <citation type="submission" date="2024-03" db="EMBL/GenBank/DDBJ databases">
        <title>Human intestinal bacterial collection.</title>
        <authorList>
            <person name="Pauvert C."/>
            <person name="Hitch T.C.A."/>
            <person name="Clavel T."/>
        </authorList>
    </citation>
    <scope>NUCLEOTIDE SEQUENCE [LARGE SCALE GENOMIC DNA]</scope>
    <source>
        <strain evidence="3 4">CLA-JM-H11</strain>
    </source>
</reference>
<dbReference type="InterPro" id="IPR011044">
    <property type="entry name" value="Quino_amine_DH_bsu"/>
</dbReference>
<accession>A0ABV1GG40</accession>
<dbReference type="SUPFAM" id="SSF50969">
    <property type="entry name" value="YVTN repeat-like/Quinoprotein amine dehydrogenase"/>
    <property type="match status" value="1"/>
</dbReference>
<dbReference type="InterPro" id="IPR043765">
    <property type="entry name" value="DUF5711"/>
</dbReference>
<evidence type="ECO:0000256" key="1">
    <source>
        <dbReference type="SAM" id="MobiDB-lite"/>
    </source>
</evidence>
<protein>
    <submittedName>
        <fullName evidence="3">DUF5711 family protein</fullName>
    </submittedName>
</protein>
<comment type="caution">
    <text evidence="3">The sequence shown here is derived from an EMBL/GenBank/DDBJ whole genome shotgun (WGS) entry which is preliminary data.</text>
</comment>
<evidence type="ECO:0000256" key="2">
    <source>
        <dbReference type="SAM" id="Phobius"/>
    </source>
</evidence>
<keyword evidence="2" id="KW-1133">Transmembrane helix</keyword>
<feature type="compositionally biased region" description="Basic and acidic residues" evidence="1">
    <location>
        <begin position="11"/>
        <end position="26"/>
    </location>
</feature>
<keyword evidence="2" id="KW-0812">Transmembrane</keyword>
<feature type="region of interest" description="Disordered" evidence="1">
    <location>
        <begin position="1"/>
        <end position="37"/>
    </location>
</feature>
<feature type="transmembrane region" description="Helical" evidence="2">
    <location>
        <begin position="63"/>
        <end position="89"/>
    </location>
</feature>
<evidence type="ECO:0000313" key="4">
    <source>
        <dbReference type="Proteomes" id="UP001477672"/>
    </source>
</evidence>
<keyword evidence="2" id="KW-0472">Membrane</keyword>